<gene>
    <name evidence="2" type="ORF">ACFPIB_10865</name>
</gene>
<evidence type="ECO:0000313" key="3">
    <source>
        <dbReference type="Proteomes" id="UP001596161"/>
    </source>
</evidence>
<evidence type="ECO:0000256" key="1">
    <source>
        <dbReference type="SAM" id="SignalP"/>
    </source>
</evidence>
<keyword evidence="3" id="KW-1185">Reference proteome</keyword>
<dbReference type="RefSeq" id="WP_378017480.1">
    <property type="nucleotide sequence ID" value="NZ_JBHSKT010000005.1"/>
</dbReference>
<feature type="signal peptide" evidence="1">
    <location>
        <begin position="1"/>
        <end position="21"/>
    </location>
</feature>
<dbReference type="Gene3D" id="2.180.10.10">
    <property type="entry name" value="RHS repeat-associated core"/>
    <property type="match status" value="1"/>
</dbReference>
<dbReference type="PROSITE" id="PS51257">
    <property type="entry name" value="PROKAR_LIPOPROTEIN"/>
    <property type="match status" value="1"/>
</dbReference>
<dbReference type="EMBL" id="JBHSKT010000005">
    <property type="protein sequence ID" value="MFC5271114.1"/>
    <property type="molecule type" value="Genomic_DNA"/>
</dbReference>
<sequence>MKKVNVLILGLAVLLAFGCSGDEKKDDPIPEDQVQKNCLLTKIVSPETTYDLIYNSAGKVIRINDTRQDSTISSHMEITYNAGGNIAEIKHFNNKNATYLQEIFSYNSQNLPDTIYSIYSFQTGTFNTYEYNAAGQLTKWSNFSGSKVTPSHYTEVTYPAPNQTKEMLYSYDALGNVLLNSTYEKQYDNKKSPHAPFDAVFKPIISSNNLLSFKITNHSQGTTLIYTYTYIYNAADYPIQQAVTYSHVPLPPAVSTFTYNCQ</sequence>
<organism evidence="2 3">
    <name type="scientific">Adhaeribacter terreus</name>
    <dbReference type="NCBI Taxonomy" id="529703"/>
    <lineage>
        <taxon>Bacteria</taxon>
        <taxon>Pseudomonadati</taxon>
        <taxon>Bacteroidota</taxon>
        <taxon>Cytophagia</taxon>
        <taxon>Cytophagales</taxon>
        <taxon>Hymenobacteraceae</taxon>
        <taxon>Adhaeribacter</taxon>
    </lineage>
</organism>
<protein>
    <recommendedName>
        <fullName evidence="4">YD repeat-containing protein</fullName>
    </recommendedName>
</protein>
<proteinExistence type="predicted"/>
<feature type="chain" id="PRO_5045535232" description="YD repeat-containing protein" evidence="1">
    <location>
        <begin position="22"/>
        <end position="262"/>
    </location>
</feature>
<reference evidence="3" key="1">
    <citation type="journal article" date="2019" name="Int. J. Syst. Evol. Microbiol.">
        <title>The Global Catalogue of Microorganisms (GCM) 10K type strain sequencing project: providing services to taxonomists for standard genome sequencing and annotation.</title>
        <authorList>
            <consortium name="The Broad Institute Genomics Platform"/>
            <consortium name="The Broad Institute Genome Sequencing Center for Infectious Disease"/>
            <person name="Wu L."/>
            <person name="Ma J."/>
        </authorList>
    </citation>
    <scope>NUCLEOTIDE SEQUENCE [LARGE SCALE GENOMIC DNA]</scope>
    <source>
        <strain evidence="3">KACC 12602</strain>
    </source>
</reference>
<accession>A0ABW0EDX5</accession>
<name>A0ABW0EDX5_9BACT</name>
<evidence type="ECO:0008006" key="4">
    <source>
        <dbReference type="Google" id="ProtNLM"/>
    </source>
</evidence>
<evidence type="ECO:0000313" key="2">
    <source>
        <dbReference type="EMBL" id="MFC5271114.1"/>
    </source>
</evidence>
<keyword evidence="1" id="KW-0732">Signal</keyword>
<comment type="caution">
    <text evidence="2">The sequence shown here is derived from an EMBL/GenBank/DDBJ whole genome shotgun (WGS) entry which is preliminary data.</text>
</comment>
<dbReference type="Proteomes" id="UP001596161">
    <property type="component" value="Unassembled WGS sequence"/>
</dbReference>